<dbReference type="EMBL" id="BAAATR010000058">
    <property type="protein sequence ID" value="GAA2277583.1"/>
    <property type="molecule type" value="Genomic_DNA"/>
</dbReference>
<name>A0ABN3EYI6_9ACTN</name>
<dbReference type="InterPro" id="IPR015378">
    <property type="entry name" value="Transposase-like_Mu_C"/>
</dbReference>
<dbReference type="PROSITE" id="PS50994">
    <property type="entry name" value="INTEGRASE"/>
    <property type="match status" value="1"/>
</dbReference>
<feature type="region of interest" description="Disordered" evidence="1">
    <location>
        <begin position="123"/>
        <end position="148"/>
    </location>
</feature>
<evidence type="ECO:0000313" key="3">
    <source>
        <dbReference type="EMBL" id="GAA2277583.1"/>
    </source>
</evidence>
<dbReference type="SUPFAM" id="SSF50610">
    <property type="entry name" value="mu transposase, C-terminal domain"/>
    <property type="match status" value="1"/>
</dbReference>
<evidence type="ECO:0000259" key="2">
    <source>
        <dbReference type="PROSITE" id="PS50994"/>
    </source>
</evidence>
<dbReference type="InterPro" id="IPR012337">
    <property type="entry name" value="RNaseH-like_sf"/>
</dbReference>
<feature type="region of interest" description="Disordered" evidence="1">
    <location>
        <begin position="547"/>
        <end position="580"/>
    </location>
</feature>
<gene>
    <name evidence="3" type="ORF">GCM10010430_74350</name>
</gene>
<feature type="compositionally biased region" description="Polar residues" evidence="1">
    <location>
        <begin position="127"/>
        <end position="136"/>
    </location>
</feature>
<dbReference type="Proteomes" id="UP001500305">
    <property type="component" value="Unassembled WGS sequence"/>
</dbReference>
<protein>
    <submittedName>
        <fullName evidence="3">Mu transposase C-terminal domain-containing protein</fullName>
    </submittedName>
</protein>
<reference evidence="3 4" key="1">
    <citation type="journal article" date="2019" name="Int. J. Syst. Evol. Microbiol.">
        <title>The Global Catalogue of Microorganisms (GCM) 10K type strain sequencing project: providing services to taxonomists for standard genome sequencing and annotation.</title>
        <authorList>
            <consortium name="The Broad Institute Genomics Platform"/>
            <consortium name="The Broad Institute Genome Sequencing Center for Infectious Disease"/>
            <person name="Wu L."/>
            <person name="Ma J."/>
        </authorList>
    </citation>
    <scope>NUCLEOTIDE SEQUENCE [LARGE SCALE GENOMIC DNA]</scope>
    <source>
        <strain evidence="3 4">JCM 7356</strain>
    </source>
</reference>
<comment type="caution">
    <text evidence="3">The sequence shown here is derived from an EMBL/GenBank/DDBJ whole genome shotgun (WGS) entry which is preliminary data.</text>
</comment>
<keyword evidence="4" id="KW-1185">Reference proteome</keyword>
<evidence type="ECO:0000313" key="4">
    <source>
        <dbReference type="Proteomes" id="UP001500305"/>
    </source>
</evidence>
<dbReference type="Gene3D" id="2.30.30.130">
    <property type="entry name" value="Transposase, Mu, C-terminal"/>
    <property type="match status" value="1"/>
</dbReference>
<dbReference type="InterPro" id="IPR009004">
    <property type="entry name" value="Transposase_Mu_C"/>
</dbReference>
<dbReference type="InterPro" id="IPR001584">
    <property type="entry name" value="Integrase_cat-core"/>
</dbReference>
<evidence type="ECO:0000256" key="1">
    <source>
        <dbReference type="SAM" id="MobiDB-lite"/>
    </source>
</evidence>
<feature type="compositionally biased region" description="Low complexity" evidence="1">
    <location>
        <begin position="557"/>
        <end position="569"/>
    </location>
</feature>
<dbReference type="Gene3D" id="3.30.420.10">
    <property type="entry name" value="Ribonuclease H-like superfamily/Ribonuclease H"/>
    <property type="match status" value="1"/>
</dbReference>
<proteinExistence type="predicted"/>
<dbReference type="RefSeq" id="WP_344640993.1">
    <property type="nucleotide sequence ID" value="NZ_BAAATR010000058.1"/>
</dbReference>
<sequence length="580" mass="63812">MNTTTPNTTALHTLPPAKAQPALDTVSLNALRGPAVRRLLALRAEHQLTRAHVHTTAQCLAVSDRTVWRWLAEATVAPETAERPGARDSDRFDITPQIRVLLAYWRGNASAVHRELLAHARAATRPDTATNEATPLTSPPQPSRLAVPGGAPPTAVPVLEKVPSLATFLRAVRRDLTAGERAGYRHGPEAARALDVFGKRPPTWRNHAWEGDHVQAPLRVHADGQLIRPHITWFIDCATKAITGVAVTPGCPSRASILAALRSAVLRTGPYGPVGGRPETVRIDRGKDFLSRTVTAAFDALGTTMDDLPAYSPHLKGSIENLNRNATRMLFAALPGYRTKQPRRRPDRLPTAPVLSFEDFTAEVLAWVTWWNTEHHPDGLNGHTPLQAWQQDPTPLTDIPPTDLWSFTLEDDGRTRVITSHGVRFKNRDYLADWMTGQAGREVRVRFMPHHTHEIEICDPAGRRLGTAYLADQATPEQLTALRHARTRRAQRLRAEAKAAEQLRQERFAPTTTATAPRRLDATTAAEATRELSRHHESDLAALALPELIPPAPPPADWATPAAVRTATRPTPPTDRKDAP</sequence>
<feature type="domain" description="Integrase catalytic" evidence="2">
    <location>
        <begin position="197"/>
        <end position="393"/>
    </location>
</feature>
<dbReference type="SUPFAM" id="SSF53098">
    <property type="entry name" value="Ribonuclease H-like"/>
    <property type="match status" value="1"/>
</dbReference>
<dbReference type="Pfam" id="PF09299">
    <property type="entry name" value="Mu-transpos_C"/>
    <property type="match status" value="1"/>
</dbReference>
<organism evidence="3 4">
    <name type="scientific">Kitasatospora cystarginea</name>
    <dbReference type="NCBI Taxonomy" id="58350"/>
    <lineage>
        <taxon>Bacteria</taxon>
        <taxon>Bacillati</taxon>
        <taxon>Actinomycetota</taxon>
        <taxon>Actinomycetes</taxon>
        <taxon>Kitasatosporales</taxon>
        <taxon>Streptomycetaceae</taxon>
        <taxon>Kitasatospora</taxon>
    </lineage>
</organism>
<dbReference type="InterPro" id="IPR036397">
    <property type="entry name" value="RNaseH_sf"/>
</dbReference>
<accession>A0ABN3EYI6</accession>